<evidence type="ECO:0000256" key="2">
    <source>
        <dbReference type="ARBA" id="ARBA00022475"/>
    </source>
</evidence>
<dbReference type="PANTHER" id="PTHR23513:SF6">
    <property type="entry name" value="MAJOR FACILITATOR SUPERFAMILY ASSOCIATED DOMAIN-CONTAINING PROTEIN"/>
    <property type="match status" value="1"/>
</dbReference>
<dbReference type="AlphaFoldDB" id="A0AAJ6CSH9"/>
<dbReference type="Pfam" id="PF07690">
    <property type="entry name" value="MFS_1"/>
    <property type="match status" value="1"/>
</dbReference>
<proteinExistence type="predicted"/>
<sequence length="431" mass="45885">MPPTTAEEYPKAQVPQKRSLWREPDFLKVWTAQSTSSLGRMMMVVPLVAILILDARPYQMAILGGVTTAAGLVFGLVAGPWIDRSRRRIVLVITDLGSAANLASVAAAHFLFELHIEHLYFVAFVNGSLGIFNEVAQRSYLPSLIEKDRLLEANSKISASDSVVEQIGFSVGGFIAQLASAIAASVVQTFTFLISGLLVLAIRKPEPKPGVPEQHPNIRREILEGYRFVAGNPTLKLMAISGILLGAASGIIGGMITLFAISEIGILPGPLGIIFGIGGVSSFIGAIYAGRVTSKLGVGPTMALGLFSYGIVGFLIPLAPTQIWIAMIFFILPQIFGDGFWVMHDINKTSLQQAIIPTDYLGRVLGAMKVSEKAAALIGVSIAGIIAELVGLRAALATGSVIWLIAGAIYLHPTIRSIKTIPSTDSVREAD</sequence>
<keyword evidence="2" id="KW-1003">Cell membrane</keyword>
<evidence type="ECO:0000313" key="10">
    <source>
        <dbReference type="Proteomes" id="UP001219901"/>
    </source>
</evidence>
<dbReference type="InterPro" id="IPR011701">
    <property type="entry name" value="MFS"/>
</dbReference>
<dbReference type="EMBL" id="WMBE01000002">
    <property type="protein sequence ID" value="MDG0866912.1"/>
    <property type="molecule type" value="Genomic_DNA"/>
</dbReference>
<evidence type="ECO:0000256" key="1">
    <source>
        <dbReference type="ARBA" id="ARBA00004651"/>
    </source>
</evidence>
<keyword evidence="4 6" id="KW-1133">Transmembrane helix</keyword>
<dbReference type="PANTHER" id="PTHR23513">
    <property type="entry name" value="INTEGRAL MEMBRANE EFFLUX PROTEIN-RELATED"/>
    <property type="match status" value="1"/>
</dbReference>
<evidence type="ECO:0000313" key="11">
    <source>
        <dbReference type="Proteomes" id="UP001321249"/>
    </source>
</evidence>
<evidence type="ECO:0000256" key="4">
    <source>
        <dbReference type="ARBA" id="ARBA00022989"/>
    </source>
</evidence>
<evidence type="ECO:0000256" key="3">
    <source>
        <dbReference type="ARBA" id="ARBA00022692"/>
    </source>
</evidence>
<feature type="transmembrane region" description="Helical" evidence="6">
    <location>
        <begin position="237"/>
        <end position="261"/>
    </location>
</feature>
<feature type="transmembrane region" description="Helical" evidence="6">
    <location>
        <begin position="267"/>
        <end position="289"/>
    </location>
</feature>
<feature type="transmembrane region" description="Helical" evidence="6">
    <location>
        <begin position="392"/>
        <end position="411"/>
    </location>
</feature>
<dbReference type="RefSeq" id="WP_342824754.1">
    <property type="nucleotide sequence ID" value="NZ_CP046146.1"/>
</dbReference>
<feature type="transmembrane region" description="Helical" evidence="6">
    <location>
        <begin position="61"/>
        <end position="82"/>
    </location>
</feature>
<dbReference type="EMBL" id="CP046147">
    <property type="protein sequence ID" value="WFG38332.1"/>
    <property type="molecule type" value="Genomic_DNA"/>
</dbReference>
<dbReference type="CDD" id="cd06173">
    <property type="entry name" value="MFS_MefA_like"/>
    <property type="match status" value="1"/>
</dbReference>
<keyword evidence="3 6" id="KW-0812">Transmembrane</keyword>
<dbReference type="InterPro" id="IPR036259">
    <property type="entry name" value="MFS_trans_sf"/>
</dbReference>
<dbReference type="Proteomes" id="UP001219901">
    <property type="component" value="Chromosome"/>
</dbReference>
<feature type="transmembrane region" description="Helical" evidence="6">
    <location>
        <begin position="296"/>
        <end position="316"/>
    </location>
</feature>
<evidence type="ECO:0000256" key="5">
    <source>
        <dbReference type="ARBA" id="ARBA00023136"/>
    </source>
</evidence>
<evidence type="ECO:0000259" key="7">
    <source>
        <dbReference type="PROSITE" id="PS50850"/>
    </source>
</evidence>
<feature type="domain" description="Major facilitator superfamily (MFS) profile" evidence="7">
    <location>
        <begin position="234"/>
        <end position="431"/>
    </location>
</feature>
<evidence type="ECO:0000313" key="9">
    <source>
        <dbReference type="EMBL" id="WFG38332.1"/>
    </source>
</evidence>
<keyword evidence="10" id="KW-1185">Reference proteome</keyword>
<reference evidence="9" key="2">
    <citation type="journal article" date="2023" name="Nat. Commun.">
        <title>Cultivation of marine bacteria of the SAR202 clade.</title>
        <authorList>
            <person name="Lim Y."/>
            <person name="Seo J.H."/>
            <person name="Giovannoni S.J."/>
            <person name="Kang I."/>
            <person name="Cho J.C."/>
        </authorList>
    </citation>
    <scope>NUCLEOTIDE SEQUENCE</scope>
    <source>
        <strain evidence="9">JH1073</strain>
    </source>
</reference>
<dbReference type="PROSITE" id="PS50850">
    <property type="entry name" value="MFS"/>
    <property type="match status" value="1"/>
</dbReference>
<reference evidence="10" key="3">
    <citation type="submission" date="2023-06" db="EMBL/GenBank/DDBJ databases">
        <title>Pangenomics reveal diversification of enzyme families and niche specialization in globally abundant SAR202 bacteria.</title>
        <authorList>
            <person name="Saw J.H.W."/>
        </authorList>
    </citation>
    <scope>NUCLEOTIDE SEQUENCE [LARGE SCALE GENOMIC DNA]</scope>
    <source>
        <strain evidence="10">JH1073</strain>
    </source>
</reference>
<comment type="subcellular location">
    <subcellularLocation>
        <location evidence="1">Cell membrane</location>
        <topology evidence="1">Multi-pass membrane protein</topology>
    </subcellularLocation>
</comment>
<keyword evidence="5 6" id="KW-0472">Membrane</keyword>
<reference evidence="10 11" key="1">
    <citation type="submission" date="2019-11" db="EMBL/GenBank/DDBJ databases">
        <authorList>
            <person name="Cho J.-C."/>
        </authorList>
    </citation>
    <scope>NUCLEOTIDE SEQUENCE [LARGE SCALE GENOMIC DNA]</scope>
    <source>
        <strain evidence="9 10">JH1073</strain>
        <strain evidence="8 11">JH702</strain>
    </source>
</reference>
<feature type="transmembrane region" description="Helical" evidence="6">
    <location>
        <begin position="322"/>
        <end position="343"/>
    </location>
</feature>
<dbReference type="Gene3D" id="1.20.1250.20">
    <property type="entry name" value="MFS general substrate transporter like domains"/>
    <property type="match status" value="1"/>
</dbReference>
<evidence type="ECO:0000313" key="8">
    <source>
        <dbReference type="EMBL" id="MDG0866912.1"/>
    </source>
</evidence>
<dbReference type="Proteomes" id="UP001321249">
    <property type="component" value="Unassembled WGS sequence"/>
</dbReference>
<evidence type="ECO:0000256" key="6">
    <source>
        <dbReference type="SAM" id="Phobius"/>
    </source>
</evidence>
<dbReference type="GO" id="GO:0005886">
    <property type="term" value="C:plasma membrane"/>
    <property type="evidence" value="ECO:0007669"/>
    <property type="project" value="UniProtKB-SubCell"/>
</dbReference>
<dbReference type="SUPFAM" id="SSF103473">
    <property type="entry name" value="MFS general substrate transporter"/>
    <property type="match status" value="1"/>
</dbReference>
<feature type="transmembrane region" description="Helical" evidence="6">
    <location>
        <begin position="89"/>
        <end position="112"/>
    </location>
</feature>
<feature type="transmembrane region" description="Helical" evidence="6">
    <location>
        <begin position="182"/>
        <end position="202"/>
    </location>
</feature>
<protein>
    <submittedName>
        <fullName evidence="9">MFS transporter</fullName>
    </submittedName>
</protein>
<accession>A0AAJ6CSH9</accession>
<name>A0AAJ6CSH9_9CHLR</name>
<dbReference type="InterPro" id="IPR020846">
    <property type="entry name" value="MFS_dom"/>
</dbReference>
<organism evidence="9 10">
    <name type="scientific">Candidatus Lucifugimonas marina</name>
    <dbReference type="NCBI Taxonomy" id="3038979"/>
    <lineage>
        <taxon>Bacteria</taxon>
        <taxon>Bacillati</taxon>
        <taxon>Chloroflexota</taxon>
        <taxon>Dehalococcoidia</taxon>
        <taxon>SAR202 cluster</taxon>
        <taxon>Candidatus Lucifugimonadales</taxon>
        <taxon>Candidatus Lucifugimonadaceae</taxon>
        <taxon>Candidatus Lucifugimonas</taxon>
    </lineage>
</organism>
<dbReference type="GO" id="GO:0022857">
    <property type="term" value="F:transmembrane transporter activity"/>
    <property type="evidence" value="ECO:0007669"/>
    <property type="project" value="InterPro"/>
</dbReference>
<gene>
    <name evidence="8" type="ORF">GKO46_07480</name>
    <name evidence="9" type="ORF">GKO48_01485</name>
</gene>